<dbReference type="PANTHER" id="PTHR32179:SF3">
    <property type="entry name" value="NICOTINATE-NUCLEOTIDE PYROPHOSPHORYLASE [CARBOXYLATING]"/>
    <property type="match status" value="1"/>
</dbReference>
<evidence type="ECO:0000256" key="6">
    <source>
        <dbReference type="ARBA" id="ARBA00022642"/>
    </source>
</evidence>
<comment type="catalytic activity">
    <reaction evidence="10">
        <text>nicotinate beta-D-ribonucleotide + CO2 + diphosphate = quinolinate + 5-phospho-alpha-D-ribose 1-diphosphate + 2 H(+)</text>
        <dbReference type="Rhea" id="RHEA:12733"/>
        <dbReference type="ChEBI" id="CHEBI:15378"/>
        <dbReference type="ChEBI" id="CHEBI:16526"/>
        <dbReference type="ChEBI" id="CHEBI:29959"/>
        <dbReference type="ChEBI" id="CHEBI:33019"/>
        <dbReference type="ChEBI" id="CHEBI:57502"/>
        <dbReference type="ChEBI" id="CHEBI:58017"/>
        <dbReference type="EC" id="2.4.2.19"/>
    </reaction>
</comment>
<dbReference type="InterPro" id="IPR002638">
    <property type="entry name" value="Quinolinate_PRibosylTrfase_C"/>
</dbReference>
<evidence type="ECO:0000256" key="9">
    <source>
        <dbReference type="ARBA" id="ARBA00033102"/>
    </source>
</evidence>
<dbReference type="InterPro" id="IPR013785">
    <property type="entry name" value="Aldolase_TIM"/>
</dbReference>
<comment type="similarity">
    <text evidence="3 12">Belongs to the NadC/ModD family.</text>
</comment>
<feature type="binding site" evidence="13">
    <location>
        <begin position="285"/>
        <end position="287"/>
    </location>
    <ligand>
        <name>substrate</name>
    </ligand>
</feature>
<evidence type="ECO:0000256" key="10">
    <source>
        <dbReference type="ARBA" id="ARBA00047445"/>
    </source>
</evidence>
<dbReference type="RefSeq" id="WP_146433467.1">
    <property type="nucleotide sequence ID" value="NZ_SJPF01000004.1"/>
</dbReference>
<feature type="binding site" evidence="13">
    <location>
        <position position="166"/>
    </location>
    <ligand>
        <name>substrate</name>
    </ligand>
</feature>
<feature type="binding site" evidence="13">
    <location>
        <begin position="142"/>
        <end position="144"/>
    </location>
    <ligand>
        <name>substrate</name>
    </ligand>
</feature>
<dbReference type="SUPFAM" id="SSF51690">
    <property type="entry name" value="Nicotinate/Quinolinate PRTase C-terminal domain-like"/>
    <property type="match status" value="1"/>
</dbReference>
<dbReference type="FunFam" id="3.20.20.70:FF:000030">
    <property type="entry name" value="Nicotinate-nucleotide pyrophosphorylase, carboxylating"/>
    <property type="match status" value="1"/>
</dbReference>
<evidence type="ECO:0000256" key="12">
    <source>
        <dbReference type="PIRNR" id="PIRNR006250"/>
    </source>
</evidence>
<dbReference type="InterPro" id="IPR027277">
    <property type="entry name" value="NadC/ModD"/>
</dbReference>
<dbReference type="OrthoDB" id="9782546at2"/>
<gene>
    <name evidence="16" type="primary">nadC</name>
    <name evidence="16" type="ORF">Enr8_33000</name>
</gene>
<feature type="binding site" evidence="13">
    <location>
        <position position="238"/>
    </location>
    <ligand>
        <name>substrate</name>
    </ligand>
</feature>
<reference evidence="16 17" key="1">
    <citation type="submission" date="2019-02" db="EMBL/GenBank/DDBJ databases">
        <title>Deep-cultivation of Planctomycetes and their phenomic and genomic characterization uncovers novel biology.</title>
        <authorList>
            <person name="Wiegand S."/>
            <person name="Jogler M."/>
            <person name="Boedeker C."/>
            <person name="Pinto D."/>
            <person name="Vollmers J."/>
            <person name="Rivas-Marin E."/>
            <person name="Kohn T."/>
            <person name="Peeters S.H."/>
            <person name="Heuer A."/>
            <person name="Rast P."/>
            <person name="Oberbeckmann S."/>
            <person name="Bunk B."/>
            <person name="Jeske O."/>
            <person name="Meyerdierks A."/>
            <person name="Storesund J.E."/>
            <person name="Kallscheuer N."/>
            <person name="Luecker S."/>
            <person name="Lage O.M."/>
            <person name="Pohl T."/>
            <person name="Merkel B.J."/>
            <person name="Hornburger P."/>
            <person name="Mueller R.-W."/>
            <person name="Bruemmer F."/>
            <person name="Labrenz M."/>
            <person name="Spormann A.M."/>
            <person name="Op Den Camp H."/>
            <person name="Overmann J."/>
            <person name="Amann R."/>
            <person name="Jetten M.S.M."/>
            <person name="Mascher T."/>
            <person name="Medema M.H."/>
            <person name="Devos D.P."/>
            <person name="Kaster A.-K."/>
            <person name="Ovreas L."/>
            <person name="Rohde M."/>
            <person name="Galperin M.Y."/>
            <person name="Jogler C."/>
        </authorList>
    </citation>
    <scope>NUCLEOTIDE SEQUENCE [LARGE SCALE GENOMIC DNA]</scope>
    <source>
        <strain evidence="16 17">Enr8</strain>
    </source>
</reference>
<comment type="pathway">
    <text evidence="2">Cofactor biosynthesis; NAD(+) biosynthesis; nicotinate D-ribonucleotide from quinolinate: step 1/1.</text>
</comment>
<feature type="binding site" evidence="13">
    <location>
        <position position="176"/>
    </location>
    <ligand>
        <name>substrate</name>
    </ligand>
</feature>
<dbReference type="FunFam" id="3.90.1170.20:FF:000001">
    <property type="entry name" value="Nicotinate-nucleotide diphosphorylase (Carboxylating)"/>
    <property type="match status" value="1"/>
</dbReference>
<dbReference type="GO" id="GO:0005737">
    <property type="term" value="C:cytoplasm"/>
    <property type="evidence" value="ECO:0007669"/>
    <property type="project" value="TreeGrafter"/>
</dbReference>
<feature type="domain" description="Quinolinate phosphoribosyl transferase N-terminal" evidence="15">
    <location>
        <begin position="35"/>
        <end position="119"/>
    </location>
</feature>
<keyword evidence="7 12" id="KW-0328">Glycosyltransferase</keyword>
<dbReference type="UniPathway" id="UPA00253">
    <property type="reaction ID" value="UER00331"/>
</dbReference>
<keyword evidence="8 12" id="KW-0808">Transferase</keyword>
<evidence type="ECO:0000259" key="14">
    <source>
        <dbReference type="Pfam" id="PF01729"/>
    </source>
</evidence>
<evidence type="ECO:0000256" key="2">
    <source>
        <dbReference type="ARBA" id="ARBA00004893"/>
    </source>
</evidence>
<dbReference type="Gene3D" id="3.20.20.70">
    <property type="entry name" value="Aldolase class I"/>
    <property type="match status" value="1"/>
</dbReference>
<dbReference type="CDD" id="cd01572">
    <property type="entry name" value="QPRTase"/>
    <property type="match status" value="1"/>
</dbReference>
<dbReference type="GO" id="GO:0009435">
    <property type="term" value="P:NAD+ biosynthetic process"/>
    <property type="evidence" value="ECO:0007669"/>
    <property type="project" value="UniProtKB-UniPathway"/>
</dbReference>
<evidence type="ECO:0000256" key="13">
    <source>
        <dbReference type="PIRSR" id="PIRSR006250-1"/>
    </source>
</evidence>
<evidence type="ECO:0000256" key="1">
    <source>
        <dbReference type="ARBA" id="ARBA00003237"/>
    </source>
</evidence>
<dbReference type="InterPro" id="IPR004393">
    <property type="entry name" value="NadC"/>
</dbReference>
<feature type="binding site" evidence="13">
    <location>
        <position position="110"/>
    </location>
    <ligand>
        <name>substrate</name>
    </ligand>
</feature>
<evidence type="ECO:0000256" key="3">
    <source>
        <dbReference type="ARBA" id="ARBA00009400"/>
    </source>
</evidence>
<comment type="caution">
    <text evidence="16">The sequence shown here is derived from an EMBL/GenBank/DDBJ whole genome shotgun (WGS) entry which is preliminary data.</text>
</comment>
<dbReference type="Pfam" id="PF02749">
    <property type="entry name" value="QRPTase_N"/>
    <property type="match status" value="1"/>
</dbReference>
<evidence type="ECO:0000313" key="16">
    <source>
        <dbReference type="EMBL" id="TWT31379.1"/>
    </source>
</evidence>
<feature type="binding site" evidence="13">
    <location>
        <position position="217"/>
    </location>
    <ligand>
        <name>substrate</name>
    </ligand>
</feature>
<name>A0A5C5UZW2_9BACT</name>
<sequence>MPKEYRQIEWNAQLADDCRHLIRLAFREDLDNEQDWSTVSLVAADAQGSADIAARADGVLAGAPLVPLIIEEAELELTWTPHKHDGDAIARGDVIGTLSGSVRDLLTSERTILNFLCRLTGIATLTRTYVAAATGAAQVYDTRKTTPGWRRLEKYAVRCGGGVNHRVGLYAAVMAKDNHLAWSATERTLADITPQVREFLTAQLGAAAAAEKLIEIEVDSLAQLAAVLPSQPDIILLDNMPPATLQEAVAMRNKLAPSVQLEASGGVNLETIGPISETGVERVSVGALTHGAASLDLGLDWKSAQ</sequence>
<dbReference type="Gene3D" id="3.90.1170.20">
    <property type="entry name" value="Quinolinate phosphoribosyl transferase, N-terminal domain"/>
    <property type="match status" value="1"/>
</dbReference>
<evidence type="ECO:0000256" key="4">
    <source>
        <dbReference type="ARBA" id="ARBA00011218"/>
    </source>
</evidence>
<protein>
    <recommendedName>
        <fullName evidence="11">Probable nicotinate-nucleotide pyrophosphorylase [carboxylating]</fullName>
        <ecNumber evidence="5">2.4.2.19</ecNumber>
    </recommendedName>
    <alternativeName>
        <fullName evidence="9">Quinolinate phosphoribosyltransferase [decarboxylating]</fullName>
    </alternativeName>
</protein>
<dbReference type="EMBL" id="SJPF01000004">
    <property type="protein sequence ID" value="TWT31379.1"/>
    <property type="molecule type" value="Genomic_DNA"/>
</dbReference>
<keyword evidence="17" id="KW-1185">Reference proteome</keyword>
<evidence type="ECO:0000256" key="8">
    <source>
        <dbReference type="ARBA" id="ARBA00022679"/>
    </source>
</evidence>
<dbReference type="NCBIfam" id="TIGR00078">
    <property type="entry name" value="nadC"/>
    <property type="match status" value="1"/>
</dbReference>
<evidence type="ECO:0000313" key="17">
    <source>
        <dbReference type="Proteomes" id="UP000318878"/>
    </source>
</evidence>
<keyword evidence="6" id="KW-0662">Pyridine nucleotide biosynthesis</keyword>
<evidence type="ECO:0000256" key="7">
    <source>
        <dbReference type="ARBA" id="ARBA00022676"/>
    </source>
</evidence>
<dbReference type="InterPro" id="IPR037128">
    <property type="entry name" value="Quinolinate_PRibosylTase_N_sf"/>
</dbReference>
<organism evidence="16 17">
    <name type="scientific">Blastopirellula retiformator</name>
    <dbReference type="NCBI Taxonomy" id="2527970"/>
    <lineage>
        <taxon>Bacteria</taxon>
        <taxon>Pseudomonadati</taxon>
        <taxon>Planctomycetota</taxon>
        <taxon>Planctomycetia</taxon>
        <taxon>Pirellulales</taxon>
        <taxon>Pirellulaceae</taxon>
        <taxon>Blastopirellula</taxon>
    </lineage>
</organism>
<accession>A0A5C5UZW2</accession>
<evidence type="ECO:0000256" key="11">
    <source>
        <dbReference type="ARBA" id="ARBA00069173"/>
    </source>
</evidence>
<feature type="domain" description="Quinolinate phosphoribosyl transferase C-terminal" evidence="14">
    <location>
        <begin position="122"/>
        <end position="300"/>
    </location>
</feature>
<evidence type="ECO:0000259" key="15">
    <source>
        <dbReference type="Pfam" id="PF02749"/>
    </source>
</evidence>
<evidence type="ECO:0000256" key="5">
    <source>
        <dbReference type="ARBA" id="ARBA00011944"/>
    </source>
</evidence>
<dbReference type="GO" id="GO:0004514">
    <property type="term" value="F:nicotinate-nucleotide diphosphorylase (carboxylating) activity"/>
    <property type="evidence" value="ECO:0007669"/>
    <property type="project" value="UniProtKB-EC"/>
</dbReference>
<dbReference type="Pfam" id="PF01729">
    <property type="entry name" value="QRPTase_C"/>
    <property type="match status" value="1"/>
</dbReference>
<proteinExistence type="inferred from homology"/>
<comment type="function">
    <text evidence="1">Involved in the catabolism of quinolinic acid (QA).</text>
</comment>
<dbReference type="InterPro" id="IPR022412">
    <property type="entry name" value="Quinolinate_PRibosylTrfase_N"/>
</dbReference>
<dbReference type="AlphaFoldDB" id="A0A5C5UZW2"/>
<dbReference type="PANTHER" id="PTHR32179">
    <property type="entry name" value="NICOTINATE-NUCLEOTIDE PYROPHOSPHORYLASE [CARBOXYLATING]"/>
    <property type="match status" value="1"/>
</dbReference>
<dbReference type="PIRSF" id="PIRSF006250">
    <property type="entry name" value="NadC_ModD"/>
    <property type="match status" value="1"/>
</dbReference>
<feature type="binding site" evidence="13">
    <location>
        <begin position="264"/>
        <end position="266"/>
    </location>
    <ligand>
        <name>substrate</name>
    </ligand>
</feature>
<dbReference type="Proteomes" id="UP000318878">
    <property type="component" value="Unassembled WGS sequence"/>
</dbReference>
<dbReference type="SUPFAM" id="SSF54675">
    <property type="entry name" value="Nicotinate/Quinolinate PRTase N-terminal domain-like"/>
    <property type="match status" value="1"/>
</dbReference>
<dbReference type="GO" id="GO:0034213">
    <property type="term" value="P:quinolinate catabolic process"/>
    <property type="evidence" value="ECO:0007669"/>
    <property type="project" value="TreeGrafter"/>
</dbReference>
<dbReference type="EC" id="2.4.2.19" evidence="5"/>
<dbReference type="InterPro" id="IPR036068">
    <property type="entry name" value="Nicotinate_pribotase-like_C"/>
</dbReference>
<comment type="subunit">
    <text evidence="4">Hexamer formed by 3 homodimers.</text>
</comment>